<sequence>MLPDSAFRHPLAYARRMVLDCSQEELAALIRGVGQQRRVNIGTSKKTVSEWERGREPDETAQNLIAVIFKVSDEQRAGVPWPLWLPAGEFPELYQPWTPAGTVAGLDTVLRSGRMDRRRFLILSGVPLTNVLHDWLITEPDMAHAAAGEGRRISASMVNRIAGRITDLQRDDDTHGGGDLIFEVEALLSLVRHYLNKNSLDDAQHARLWGQAADLGRMAGWMKFDNGQHAAAQRHFTAALRAAHTSGDVLLGANVLAFAAVQHYSVGNPADADNMVRTAQTAVRGRSTPTVDAMLAARQARALAKAGDARACAHALNRAHDLLGQGPHDADPPWAYWVQRPEVDMLTGSCMLDLDRPADAQSHFTRADAAYGPEYVRTHVLYLSRMATAQLRQRDVEAACISTNQALDLATNVHSGRSSDHVRDAVKQLRPYRREPAVRDLLDRAKTVTT</sequence>
<comment type="caution">
    <text evidence="1">The sequence shown here is derived from an EMBL/GenBank/DDBJ whole genome shotgun (WGS) entry which is preliminary data.</text>
</comment>
<keyword evidence="2" id="KW-1185">Reference proteome</keyword>
<name>A0ABN1EU64_9ACTN</name>
<dbReference type="CDD" id="cd00093">
    <property type="entry name" value="HTH_XRE"/>
    <property type="match status" value="1"/>
</dbReference>
<gene>
    <name evidence="1" type="ORF">GCM10010390_91780</name>
</gene>
<accession>A0ABN1EU64</accession>
<organism evidence="1 2">
    <name type="scientific">Streptomyces mordarskii</name>
    <dbReference type="NCBI Taxonomy" id="1226758"/>
    <lineage>
        <taxon>Bacteria</taxon>
        <taxon>Bacillati</taxon>
        <taxon>Actinomycetota</taxon>
        <taxon>Actinomycetes</taxon>
        <taxon>Kitasatosporales</taxon>
        <taxon>Streptomycetaceae</taxon>
        <taxon>Streptomyces</taxon>
    </lineage>
</organism>
<reference evidence="1 2" key="1">
    <citation type="journal article" date="2019" name="Int. J. Syst. Evol. Microbiol.">
        <title>The Global Catalogue of Microorganisms (GCM) 10K type strain sequencing project: providing services to taxonomists for standard genome sequencing and annotation.</title>
        <authorList>
            <consortium name="The Broad Institute Genomics Platform"/>
            <consortium name="The Broad Institute Genome Sequencing Center for Infectious Disease"/>
            <person name="Wu L."/>
            <person name="Ma J."/>
        </authorList>
    </citation>
    <scope>NUCLEOTIDE SEQUENCE [LARGE SCALE GENOMIC DNA]</scope>
    <source>
        <strain evidence="1 2">JCM 5052</strain>
    </source>
</reference>
<dbReference type="Gene3D" id="1.10.260.40">
    <property type="entry name" value="lambda repressor-like DNA-binding domains"/>
    <property type="match status" value="1"/>
</dbReference>
<dbReference type="EMBL" id="BAAABZ010000098">
    <property type="protein sequence ID" value="GAA0574468.1"/>
    <property type="molecule type" value="Genomic_DNA"/>
</dbReference>
<proteinExistence type="predicted"/>
<dbReference type="Gene3D" id="1.25.40.10">
    <property type="entry name" value="Tetratricopeptide repeat domain"/>
    <property type="match status" value="1"/>
</dbReference>
<dbReference type="InterPro" id="IPR001387">
    <property type="entry name" value="Cro/C1-type_HTH"/>
</dbReference>
<evidence type="ECO:0000313" key="1">
    <source>
        <dbReference type="EMBL" id="GAA0574468.1"/>
    </source>
</evidence>
<dbReference type="InterPro" id="IPR011990">
    <property type="entry name" value="TPR-like_helical_dom_sf"/>
</dbReference>
<evidence type="ECO:0000313" key="2">
    <source>
        <dbReference type="Proteomes" id="UP001501576"/>
    </source>
</evidence>
<dbReference type="Proteomes" id="UP001501576">
    <property type="component" value="Unassembled WGS sequence"/>
</dbReference>
<dbReference type="InterPro" id="IPR010982">
    <property type="entry name" value="Lambda_DNA-bd_dom_sf"/>
</dbReference>
<protein>
    <submittedName>
        <fullName evidence="1">MFS transporter</fullName>
    </submittedName>
</protein>
<dbReference type="SUPFAM" id="SSF48452">
    <property type="entry name" value="TPR-like"/>
    <property type="match status" value="1"/>
</dbReference>
<dbReference type="RefSeq" id="WP_346161702.1">
    <property type="nucleotide sequence ID" value="NZ_BAAABZ010000098.1"/>
</dbReference>